<dbReference type="RefSeq" id="WP_155444551.1">
    <property type="nucleotide sequence ID" value="NZ_JAOQNR010000002.1"/>
</dbReference>
<evidence type="ECO:0000259" key="1">
    <source>
        <dbReference type="Pfam" id="PF11412"/>
    </source>
</evidence>
<reference evidence="2 3" key="1">
    <citation type="submission" date="2019-11" db="EMBL/GenBank/DDBJ databases">
        <title>Whole-genome sequence of a Rhodoblastus acidophilus DSM 142.</title>
        <authorList>
            <person name="Kyndt J.A."/>
            <person name="Meyer T.E."/>
        </authorList>
    </citation>
    <scope>NUCLEOTIDE SEQUENCE [LARGE SCALE GENOMIC DNA]</scope>
    <source>
        <strain evidence="2 3">DSM 142</strain>
    </source>
</reference>
<organism evidence="2 3">
    <name type="scientific">Rhodoblastus acidophilus</name>
    <name type="common">Rhodopseudomonas acidophila</name>
    <dbReference type="NCBI Taxonomy" id="1074"/>
    <lineage>
        <taxon>Bacteria</taxon>
        <taxon>Pseudomonadati</taxon>
        <taxon>Pseudomonadota</taxon>
        <taxon>Alphaproteobacteria</taxon>
        <taxon>Hyphomicrobiales</taxon>
        <taxon>Rhodoblastaceae</taxon>
        <taxon>Rhodoblastus</taxon>
    </lineage>
</organism>
<dbReference type="OrthoDB" id="9811036at2"/>
<dbReference type="Proteomes" id="UP000439113">
    <property type="component" value="Unassembled WGS sequence"/>
</dbReference>
<dbReference type="EMBL" id="WNKS01000002">
    <property type="protein sequence ID" value="MTV29876.1"/>
    <property type="molecule type" value="Genomic_DNA"/>
</dbReference>
<comment type="caution">
    <text evidence="2">The sequence shown here is derived from an EMBL/GenBank/DDBJ whole genome shotgun (WGS) entry which is preliminary data.</text>
</comment>
<protein>
    <recommendedName>
        <fullName evidence="1">Thiol:disulfide interchange protein DsbD N-terminal domain-containing protein</fullName>
    </recommendedName>
</protein>
<evidence type="ECO:0000313" key="2">
    <source>
        <dbReference type="EMBL" id="MTV29876.1"/>
    </source>
</evidence>
<sequence>MDAQRKPPAFLFVLIIYAVALLAPGQDAAALERLAPASAADAQLIEGGVIGDARYAGLHIRLRGDALTYWRDPGEAGVAPMFDFASSKNLAEAEALFPQPTRYDEGGAQAFGYKHEVIFPLRLSAKDPNKPIVLELVLDYSVCEKLCYPLHASLSLKLPPRAEASPEVAAALAQVPRQLDAQETAAFATLARASDNKRWLLSLNAPARDVVVESPAGFFVESRRDGENFMLEVTGHPADRTVPRGSLRLTATGDNPVEFSLSLK</sequence>
<dbReference type="AlphaFoldDB" id="A0A6N8DJ68"/>
<dbReference type="Pfam" id="PF11412">
    <property type="entry name" value="DsbD_N"/>
    <property type="match status" value="1"/>
</dbReference>
<evidence type="ECO:0000313" key="3">
    <source>
        <dbReference type="Proteomes" id="UP000439113"/>
    </source>
</evidence>
<name>A0A6N8DJ68_RHOAC</name>
<dbReference type="InterPro" id="IPR028250">
    <property type="entry name" value="DsbDN"/>
</dbReference>
<feature type="domain" description="Thiol:disulfide interchange protein DsbD N-terminal" evidence="1">
    <location>
        <begin position="51"/>
        <end position="155"/>
    </location>
</feature>
<proteinExistence type="predicted"/>
<gene>
    <name evidence="2" type="ORF">GJ654_02575</name>
</gene>
<accession>A0A6N8DJ68</accession>